<dbReference type="SUPFAM" id="SSF82657">
    <property type="entry name" value="BolA-like"/>
    <property type="match status" value="1"/>
</dbReference>
<reference evidence="4" key="2">
    <citation type="submission" date="2015-01" db="EMBL/GenBank/DDBJ databases">
        <title>Evolutionary Origins and Diversification of the Mycorrhizal Mutualists.</title>
        <authorList>
            <consortium name="DOE Joint Genome Institute"/>
            <consortium name="Mycorrhizal Genomics Consortium"/>
            <person name="Kohler A."/>
            <person name="Kuo A."/>
            <person name="Nagy L.G."/>
            <person name="Floudas D."/>
            <person name="Copeland A."/>
            <person name="Barry K.W."/>
            <person name="Cichocki N."/>
            <person name="Veneault-Fourrey C."/>
            <person name="LaButti K."/>
            <person name="Lindquist E.A."/>
            <person name="Lipzen A."/>
            <person name="Lundell T."/>
            <person name="Morin E."/>
            <person name="Murat C."/>
            <person name="Riley R."/>
            <person name="Ohm R."/>
            <person name="Sun H."/>
            <person name="Tunlid A."/>
            <person name="Henrissat B."/>
            <person name="Grigoriev I.V."/>
            <person name="Hibbett D.S."/>
            <person name="Martin F."/>
        </authorList>
    </citation>
    <scope>NUCLEOTIDE SEQUENCE [LARGE SCALE GENOMIC DNA]</scope>
    <source>
        <strain evidence="4">Zn</strain>
    </source>
</reference>
<name>A0A0C3D854_OIDMZ</name>
<dbReference type="EMBL" id="KN832870">
    <property type="protein sequence ID" value="KIN07524.1"/>
    <property type="molecule type" value="Genomic_DNA"/>
</dbReference>
<dbReference type="FunCoup" id="A0A0C3D854">
    <property type="interactions" value="79"/>
</dbReference>
<feature type="non-terminal residue" evidence="3">
    <location>
        <position position="1"/>
    </location>
</feature>
<gene>
    <name evidence="3" type="ORF">OIDMADRAFT_95196</name>
</gene>
<evidence type="ECO:0008006" key="5">
    <source>
        <dbReference type="Google" id="ProtNLM"/>
    </source>
</evidence>
<dbReference type="Proteomes" id="UP000054321">
    <property type="component" value="Unassembled WGS sequence"/>
</dbReference>
<dbReference type="InterPro" id="IPR002634">
    <property type="entry name" value="BolA"/>
</dbReference>
<keyword evidence="4" id="KW-1185">Reference proteome</keyword>
<dbReference type="GO" id="GO:0051604">
    <property type="term" value="P:protein maturation"/>
    <property type="evidence" value="ECO:0007669"/>
    <property type="project" value="EnsemblFungi"/>
</dbReference>
<dbReference type="AlphaFoldDB" id="A0A0C3D854"/>
<dbReference type="PANTHER" id="PTHR46188">
    <property type="entry name" value="BOLA-LIKE PROTEIN 3"/>
    <property type="match status" value="1"/>
</dbReference>
<dbReference type="GO" id="GO:0005759">
    <property type="term" value="C:mitochondrial matrix"/>
    <property type="evidence" value="ECO:0007669"/>
    <property type="project" value="EnsemblFungi"/>
</dbReference>
<dbReference type="PIRSF" id="PIRSF003113">
    <property type="entry name" value="BolA"/>
    <property type="match status" value="1"/>
</dbReference>
<dbReference type="Gene3D" id="3.30.300.90">
    <property type="entry name" value="BolA-like"/>
    <property type="match status" value="1"/>
</dbReference>
<dbReference type="InterPro" id="IPR052275">
    <property type="entry name" value="Mt_Fe-S_assembly_factor"/>
</dbReference>
<evidence type="ECO:0000313" key="4">
    <source>
        <dbReference type="Proteomes" id="UP000054321"/>
    </source>
</evidence>
<protein>
    <recommendedName>
        <fullName evidence="5">Bola-like protein</fullName>
    </recommendedName>
</protein>
<dbReference type="STRING" id="913774.A0A0C3D854"/>
<dbReference type="InParanoid" id="A0A0C3D854"/>
<proteinExistence type="inferred from homology"/>
<evidence type="ECO:0000313" key="3">
    <source>
        <dbReference type="EMBL" id="KIN07524.1"/>
    </source>
</evidence>
<evidence type="ECO:0000256" key="2">
    <source>
        <dbReference type="RuleBase" id="RU003860"/>
    </source>
</evidence>
<organism evidence="3 4">
    <name type="scientific">Oidiodendron maius (strain Zn)</name>
    <dbReference type="NCBI Taxonomy" id="913774"/>
    <lineage>
        <taxon>Eukaryota</taxon>
        <taxon>Fungi</taxon>
        <taxon>Dikarya</taxon>
        <taxon>Ascomycota</taxon>
        <taxon>Pezizomycotina</taxon>
        <taxon>Leotiomycetes</taxon>
        <taxon>Leotiomycetes incertae sedis</taxon>
        <taxon>Myxotrichaceae</taxon>
        <taxon>Oidiodendron</taxon>
    </lineage>
</organism>
<feature type="non-terminal residue" evidence="3">
    <location>
        <position position="73"/>
    </location>
</feature>
<accession>A0A0C3D854</accession>
<dbReference type="Pfam" id="PF01722">
    <property type="entry name" value="BolA"/>
    <property type="match status" value="1"/>
</dbReference>
<dbReference type="OrthoDB" id="203381at2759"/>
<comment type="similarity">
    <text evidence="1 2">Belongs to the BolA/IbaG family.</text>
</comment>
<dbReference type="InterPro" id="IPR036065">
    <property type="entry name" value="BolA-like_sf"/>
</dbReference>
<dbReference type="PANTHER" id="PTHR46188:SF1">
    <property type="entry name" value="BOLA-LIKE PROTEIN 3"/>
    <property type="match status" value="1"/>
</dbReference>
<reference evidence="3 4" key="1">
    <citation type="submission" date="2014-04" db="EMBL/GenBank/DDBJ databases">
        <authorList>
            <consortium name="DOE Joint Genome Institute"/>
            <person name="Kuo A."/>
            <person name="Martino E."/>
            <person name="Perotto S."/>
            <person name="Kohler A."/>
            <person name="Nagy L.G."/>
            <person name="Floudas D."/>
            <person name="Copeland A."/>
            <person name="Barry K.W."/>
            <person name="Cichocki N."/>
            <person name="Veneault-Fourrey C."/>
            <person name="LaButti K."/>
            <person name="Lindquist E.A."/>
            <person name="Lipzen A."/>
            <person name="Lundell T."/>
            <person name="Morin E."/>
            <person name="Murat C."/>
            <person name="Sun H."/>
            <person name="Tunlid A."/>
            <person name="Henrissat B."/>
            <person name="Grigoriev I.V."/>
            <person name="Hibbett D.S."/>
            <person name="Martin F."/>
            <person name="Nordberg H.P."/>
            <person name="Cantor M.N."/>
            <person name="Hua S.X."/>
        </authorList>
    </citation>
    <scope>NUCLEOTIDE SEQUENCE [LARGE SCALE GENOMIC DNA]</scope>
    <source>
        <strain evidence="3 4">Zn</strain>
    </source>
</reference>
<sequence>LDDKERAVFEQLVAGLQPAELVVRDVSGGCGSMYAIEVASERFRGMGILAQQKMVNKLLEKEIVGWHGVQLKT</sequence>
<evidence type="ECO:0000256" key="1">
    <source>
        <dbReference type="ARBA" id="ARBA00005578"/>
    </source>
</evidence>
<dbReference type="HOGENOM" id="CLU_109462_0_1_1"/>